<dbReference type="NCBIfam" id="TIGR01498">
    <property type="entry name" value="folK"/>
    <property type="match status" value="1"/>
</dbReference>
<dbReference type="OrthoDB" id="9808041at2"/>
<evidence type="ECO:0000256" key="9">
    <source>
        <dbReference type="ARBA" id="ARBA00022909"/>
    </source>
</evidence>
<dbReference type="UniPathway" id="UPA00077">
    <property type="reaction ID" value="UER00155"/>
</dbReference>
<evidence type="ECO:0000256" key="3">
    <source>
        <dbReference type="ARBA" id="ARBA00013253"/>
    </source>
</evidence>
<dbReference type="GO" id="GO:0046654">
    <property type="term" value="P:tetrahydrofolate biosynthetic process"/>
    <property type="evidence" value="ECO:0007669"/>
    <property type="project" value="UniProtKB-UniPathway"/>
</dbReference>
<comment type="function">
    <text evidence="10">Catalyzes the transfer of pyrophosphate from adenosine triphosphate (ATP) to 6-hydroxymethyl-7,8-dihydropterin, an enzymatic step in folate biosynthesis pathway.</text>
</comment>
<dbReference type="EMBL" id="CP036422">
    <property type="protein sequence ID" value="QFU77101.1"/>
    <property type="molecule type" value="Genomic_DNA"/>
</dbReference>
<dbReference type="Proteomes" id="UP000326287">
    <property type="component" value="Chromosome"/>
</dbReference>
<evidence type="ECO:0000256" key="11">
    <source>
        <dbReference type="ARBA" id="ARBA00029766"/>
    </source>
</evidence>
<dbReference type="RefSeq" id="WP_153240239.1">
    <property type="nucleotide sequence ID" value="NZ_CP036422.1"/>
</dbReference>
<dbReference type="AlphaFoldDB" id="A0A5P9NMP8"/>
<evidence type="ECO:0000256" key="4">
    <source>
        <dbReference type="ARBA" id="ARBA00016218"/>
    </source>
</evidence>
<dbReference type="GO" id="GO:0005524">
    <property type="term" value="F:ATP binding"/>
    <property type="evidence" value="ECO:0007669"/>
    <property type="project" value="UniProtKB-KW"/>
</dbReference>
<comment type="pathway">
    <text evidence="1">Cofactor biosynthesis; tetrahydrofolate biosynthesis; 2-amino-4-hydroxy-6-hydroxymethyl-7,8-dihydropteridine diphosphate from 7,8-dihydroneopterin triphosphate: step 4/4.</text>
</comment>
<reference evidence="14 15" key="1">
    <citation type="submission" date="2019-02" db="EMBL/GenBank/DDBJ databases">
        <authorList>
            <person name="Li S.-H."/>
        </authorList>
    </citation>
    <scope>NUCLEOTIDE SEQUENCE [LARGE SCALE GENOMIC DNA]</scope>
    <source>
        <strain evidence="14 15">IMCC14385</strain>
    </source>
</reference>
<evidence type="ECO:0000256" key="12">
    <source>
        <dbReference type="ARBA" id="ARBA00033413"/>
    </source>
</evidence>
<proteinExistence type="inferred from homology"/>
<dbReference type="KEGG" id="halc:EY643_16375"/>
<keyword evidence="8" id="KW-0067">ATP-binding</keyword>
<evidence type="ECO:0000313" key="15">
    <source>
        <dbReference type="Proteomes" id="UP000326287"/>
    </source>
</evidence>
<dbReference type="GO" id="GO:0046656">
    <property type="term" value="P:folic acid biosynthetic process"/>
    <property type="evidence" value="ECO:0007669"/>
    <property type="project" value="UniProtKB-KW"/>
</dbReference>
<evidence type="ECO:0000256" key="5">
    <source>
        <dbReference type="ARBA" id="ARBA00022679"/>
    </source>
</evidence>
<evidence type="ECO:0000256" key="10">
    <source>
        <dbReference type="ARBA" id="ARBA00029409"/>
    </source>
</evidence>
<organism evidence="14 15">
    <name type="scientific">Halioglobus maricola</name>
    <dbReference type="NCBI Taxonomy" id="2601894"/>
    <lineage>
        <taxon>Bacteria</taxon>
        <taxon>Pseudomonadati</taxon>
        <taxon>Pseudomonadota</taxon>
        <taxon>Gammaproteobacteria</taxon>
        <taxon>Cellvibrionales</taxon>
        <taxon>Halieaceae</taxon>
        <taxon>Halioglobus</taxon>
    </lineage>
</organism>
<keyword evidence="6" id="KW-0547">Nucleotide-binding</keyword>
<dbReference type="Pfam" id="PF01288">
    <property type="entry name" value="HPPK"/>
    <property type="match status" value="1"/>
</dbReference>
<protein>
    <recommendedName>
        <fullName evidence="4">2-amino-4-hydroxy-6-hydroxymethyldihydropteridine pyrophosphokinase</fullName>
        <ecNumber evidence="3">2.7.6.3</ecNumber>
    </recommendedName>
    <alternativeName>
        <fullName evidence="11">6-hydroxymethyl-7,8-dihydropterin pyrophosphokinase</fullName>
    </alternativeName>
    <alternativeName>
        <fullName evidence="12">7,8-dihydro-6-hydroxymethylpterin-pyrophosphokinase</fullName>
    </alternativeName>
</protein>
<name>A0A5P9NMP8_9GAMM</name>
<evidence type="ECO:0000256" key="2">
    <source>
        <dbReference type="ARBA" id="ARBA00005810"/>
    </source>
</evidence>
<dbReference type="EC" id="2.7.6.3" evidence="3"/>
<dbReference type="InterPro" id="IPR000550">
    <property type="entry name" value="Hppk"/>
</dbReference>
<keyword evidence="15" id="KW-1185">Reference proteome</keyword>
<dbReference type="SUPFAM" id="SSF55083">
    <property type="entry name" value="6-hydroxymethyl-7,8-dihydropterin pyrophosphokinase, HPPK"/>
    <property type="match status" value="1"/>
</dbReference>
<evidence type="ECO:0000313" key="14">
    <source>
        <dbReference type="EMBL" id="QFU77101.1"/>
    </source>
</evidence>
<keyword evidence="5 14" id="KW-0808">Transferase</keyword>
<evidence type="ECO:0000256" key="8">
    <source>
        <dbReference type="ARBA" id="ARBA00022840"/>
    </source>
</evidence>
<evidence type="ECO:0000256" key="1">
    <source>
        <dbReference type="ARBA" id="ARBA00005051"/>
    </source>
</evidence>
<accession>A0A5P9NMP8</accession>
<evidence type="ECO:0000256" key="7">
    <source>
        <dbReference type="ARBA" id="ARBA00022777"/>
    </source>
</evidence>
<dbReference type="PANTHER" id="PTHR43071:SF1">
    <property type="entry name" value="2-AMINO-4-HYDROXY-6-HYDROXYMETHYLDIHYDROPTERIDINE PYROPHOSPHOKINASE"/>
    <property type="match status" value="1"/>
</dbReference>
<dbReference type="PROSITE" id="PS00794">
    <property type="entry name" value="HPPK"/>
    <property type="match status" value="1"/>
</dbReference>
<keyword evidence="9" id="KW-0289">Folate biosynthesis</keyword>
<dbReference type="GO" id="GO:0003848">
    <property type="term" value="F:2-amino-4-hydroxy-6-hydroxymethyldihydropteridine diphosphokinase activity"/>
    <property type="evidence" value="ECO:0007669"/>
    <property type="project" value="UniProtKB-EC"/>
</dbReference>
<sequence>MTRAYIALGSNLAEPLTQLRRAAIALADLAQTRLVAISPAYRSAAVGPGDQPDYLNAAASLETTLAPIVLLDALQAIENQQGREREVRWAARTLDLDILLYGDRDIDEPRLRVPHPRLTERDFVLLPLADIASENLMLPDGRDLDTLVTRCPRGELVRTELDLAPIDQGPDWETRPSRST</sequence>
<dbReference type="Gene3D" id="3.30.70.560">
    <property type="entry name" value="7,8-Dihydro-6-hydroxymethylpterin-pyrophosphokinase HPPK"/>
    <property type="match status" value="1"/>
</dbReference>
<dbReference type="InterPro" id="IPR035907">
    <property type="entry name" value="Hppk_sf"/>
</dbReference>
<gene>
    <name evidence="14" type="primary">folK</name>
    <name evidence="14" type="ORF">EY643_16375</name>
</gene>
<evidence type="ECO:0000256" key="6">
    <source>
        <dbReference type="ARBA" id="ARBA00022741"/>
    </source>
</evidence>
<dbReference type="PANTHER" id="PTHR43071">
    <property type="entry name" value="2-AMINO-4-HYDROXY-6-HYDROXYMETHYLDIHYDROPTERIDINE PYROPHOSPHOKINASE"/>
    <property type="match status" value="1"/>
</dbReference>
<evidence type="ECO:0000259" key="13">
    <source>
        <dbReference type="PROSITE" id="PS00794"/>
    </source>
</evidence>
<keyword evidence="7 14" id="KW-0418">Kinase</keyword>
<comment type="similarity">
    <text evidence="2">Belongs to the HPPK family.</text>
</comment>
<dbReference type="GO" id="GO:0016301">
    <property type="term" value="F:kinase activity"/>
    <property type="evidence" value="ECO:0007669"/>
    <property type="project" value="UniProtKB-KW"/>
</dbReference>
<feature type="domain" description="7,8-dihydro-6-hydroxymethylpterin-pyrophosphokinase" evidence="13">
    <location>
        <begin position="88"/>
        <end position="99"/>
    </location>
</feature>
<dbReference type="CDD" id="cd00483">
    <property type="entry name" value="HPPK"/>
    <property type="match status" value="1"/>
</dbReference>